<sequence>MSQRPEWPITFFDEGYLKIYQPQITAERNRAETDFIAAALDLPRGARVLDLACGPGRHAIGMAQRGHQVTGVDFNPHYLEIAAAAAEQAGVQVTWRVGDMRALQFEAAFDGAYSYFTSFGYFTDPENECVIGNIVRALRPSGRFLIDMANREWLLTHPQQRTWTQQQDGGLLMEEAILDLATSRVTSRLTLIPPEGGAQVTKEFHLRLYTCAELTSMFARLGLKVTSIWGGPDGSDYSAESRRLIMLAEREAGGCGDAG</sequence>
<dbReference type="PANTHER" id="PTHR43591:SF110">
    <property type="entry name" value="RHODANESE DOMAIN-CONTAINING PROTEIN"/>
    <property type="match status" value="1"/>
</dbReference>
<keyword evidence="2" id="KW-0808">Transferase</keyword>
<dbReference type="SUPFAM" id="SSF53335">
    <property type="entry name" value="S-adenosyl-L-methionine-dependent methyltransferases"/>
    <property type="match status" value="1"/>
</dbReference>
<dbReference type="Gene3D" id="3.40.50.150">
    <property type="entry name" value="Vaccinia Virus protein VP39"/>
    <property type="match status" value="1"/>
</dbReference>
<dbReference type="CDD" id="cd02440">
    <property type="entry name" value="AdoMet_MTases"/>
    <property type="match status" value="1"/>
</dbReference>
<name>A0A538TZB6_UNCEI</name>
<proteinExistence type="predicted"/>
<feature type="domain" description="Methyltransferase" evidence="1">
    <location>
        <begin position="48"/>
        <end position="142"/>
    </location>
</feature>
<dbReference type="EMBL" id="VBPB01000353">
    <property type="protein sequence ID" value="TMQ68996.1"/>
    <property type="molecule type" value="Genomic_DNA"/>
</dbReference>
<keyword evidence="2" id="KW-0489">Methyltransferase</keyword>
<dbReference type="InterPro" id="IPR029063">
    <property type="entry name" value="SAM-dependent_MTases_sf"/>
</dbReference>
<comment type="caution">
    <text evidence="2">The sequence shown here is derived from an EMBL/GenBank/DDBJ whole genome shotgun (WGS) entry which is preliminary data.</text>
</comment>
<gene>
    <name evidence="2" type="ORF">E6K81_15915</name>
</gene>
<dbReference type="GO" id="GO:0008168">
    <property type="term" value="F:methyltransferase activity"/>
    <property type="evidence" value="ECO:0007669"/>
    <property type="project" value="UniProtKB-KW"/>
</dbReference>
<evidence type="ECO:0000313" key="2">
    <source>
        <dbReference type="EMBL" id="TMQ68996.1"/>
    </source>
</evidence>
<dbReference type="Proteomes" id="UP000319771">
    <property type="component" value="Unassembled WGS sequence"/>
</dbReference>
<dbReference type="PANTHER" id="PTHR43591">
    <property type="entry name" value="METHYLTRANSFERASE"/>
    <property type="match status" value="1"/>
</dbReference>
<dbReference type="AlphaFoldDB" id="A0A538TZB6"/>
<accession>A0A538TZB6</accession>
<reference evidence="2 3" key="1">
    <citation type="journal article" date="2019" name="Nat. Microbiol.">
        <title>Mediterranean grassland soil C-N compound turnover is dependent on rainfall and depth, and is mediated by genomically divergent microorganisms.</title>
        <authorList>
            <person name="Diamond S."/>
            <person name="Andeer P.F."/>
            <person name="Li Z."/>
            <person name="Crits-Christoph A."/>
            <person name="Burstein D."/>
            <person name="Anantharaman K."/>
            <person name="Lane K.R."/>
            <person name="Thomas B.C."/>
            <person name="Pan C."/>
            <person name="Northen T.R."/>
            <person name="Banfield J.F."/>
        </authorList>
    </citation>
    <scope>NUCLEOTIDE SEQUENCE [LARGE SCALE GENOMIC DNA]</scope>
    <source>
        <strain evidence="2">WS_11</strain>
    </source>
</reference>
<evidence type="ECO:0000259" key="1">
    <source>
        <dbReference type="Pfam" id="PF13649"/>
    </source>
</evidence>
<dbReference type="InterPro" id="IPR041698">
    <property type="entry name" value="Methyltransf_25"/>
</dbReference>
<protein>
    <submittedName>
        <fullName evidence="2">Class I SAM-dependent methyltransferase</fullName>
    </submittedName>
</protein>
<evidence type="ECO:0000313" key="3">
    <source>
        <dbReference type="Proteomes" id="UP000319771"/>
    </source>
</evidence>
<organism evidence="2 3">
    <name type="scientific">Eiseniibacteriota bacterium</name>
    <dbReference type="NCBI Taxonomy" id="2212470"/>
    <lineage>
        <taxon>Bacteria</taxon>
        <taxon>Candidatus Eiseniibacteriota</taxon>
    </lineage>
</organism>
<dbReference type="Pfam" id="PF13649">
    <property type="entry name" value="Methyltransf_25"/>
    <property type="match status" value="1"/>
</dbReference>
<dbReference type="Gene3D" id="2.20.25.110">
    <property type="entry name" value="S-adenosyl-L-methionine-dependent methyltransferases"/>
    <property type="match status" value="1"/>
</dbReference>
<dbReference type="GO" id="GO:0032259">
    <property type="term" value="P:methylation"/>
    <property type="evidence" value="ECO:0007669"/>
    <property type="project" value="UniProtKB-KW"/>
</dbReference>